<accession>A0A8A6KZK3</accession>
<evidence type="ECO:0000256" key="6">
    <source>
        <dbReference type="ARBA" id="ARBA00034021"/>
    </source>
</evidence>
<comment type="subcellular location">
    <subcellularLocation>
        <location evidence="7">Plastid</location>
        <location evidence="7">Chloroplast stroma</location>
    </subcellularLocation>
</comment>
<dbReference type="CDD" id="cd07017">
    <property type="entry name" value="S14_ClpP_2"/>
    <property type="match status" value="1"/>
</dbReference>
<feature type="active site" description="Nucleophile" evidence="7">
    <location>
        <position position="95"/>
    </location>
</feature>
<keyword evidence="3 7" id="KW-0645">Protease</keyword>
<dbReference type="GO" id="GO:0004252">
    <property type="term" value="F:serine-type endopeptidase activity"/>
    <property type="evidence" value="ECO:0007669"/>
    <property type="project" value="UniProtKB-UniRule"/>
</dbReference>
<evidence type="ECO:0000256" key="4">
    <source>
        <dbReference type="ARBA" id="ARBA00022801"/>
    </source>
</evidence>
<name>A0A8A6KZK3_9CARY</name>
<evidence type="ECO:0000313" key="11">
    <source>
        <dbReference type="EMBL" id="QTI91295.1"/>
    </source>
</evidence>
<comment type="catalytic activity">
    <reaction evidence="6 7 8">
        <text>Hydrolysis of proteins to small peptides in the presence of ATP and magnesium. alpha-casein is the usual test substrate. In the absence of ATP, only oligopeptides shorter than five residues are hydrolyzed (such as succinyl-Leu-Tyr-|-NHMec, and Leu-Tyr-Leu-|-Tyr-Trp, in which cleavage of the -Tyr-|-Leu- and -Tyr-|-Trp bonds also occurs).</text>
        <dbReference type="EC" id="3.4.21.92"/>
    </reaction>
</comment>
<dbReference type="InterPro" id="IPR023562">
    <property type="entry name" value="ClpP/TepA"/>
</dbReference>
<gene>
    <name evidence="7 11" type="primary">clpP</name>
</gene>
<evidence type="ECO:0000256" key="9">
    <source>
        <dbReference type="RuleBase" id="RU003567"/>
    </source>
</evidence>
<dbReference type="GO" id="GO:0009368">
    <property type="term" value="C:endopeptidase Clp complex"/>
    <property type="evidence" value="ECO:0007669"/>
    <property type="project" value="TreeGrafter"/>
</dbReference>
<evidence type="ECO:0000256" key="3">
    <source>
        <dbReference type="ARBA" id="ARBA00022670"/>
    </source>
</evidence>
<dbReference type="GO" id="GO:0051117">
    <property type="term" value="F:ATPase binding"/>
    <property type="evidence" value="ECO:0007669"/>
    <property type="project" value="TreeGrafter"/>
</dbReference>
<dbReference type="Pfam" id="PF00574">
    <property type="entry name" value="CLP_protease"/>
    <property type="match status" value="1"/>
</dbReference>
<keyword evidence="10" id="KW-1133">Transmembrane helix</keyword>
<dbReference type="PRINTS" id="PR00127">
    <property type="entry name" value="CLPPROTEASEP"/>
</dbReference>
<keyword evidence="10" id="KW-0472">Membrane</keyword>
<dbReference type="HAMAP" id="MF_00444">
    <property type="entry name" value="ClpP"/>
    <property type="match status" value="1"/>
</dbReference>
<keyword evidence="2 11" id="KW-0934">Plastid</keyword>
<dbReference type="InterPro" id="IPR033135">
    <property type="entry name" value="ClpP_His_AS"/>
</dbReference>
<sequence>MVPVQLPGEEEVSWIDLIDELNHNRILFLCDEVETELSNEIIGLLIYLGMENTSQSLYLFINSPGGEVINGMAIYNVMQFIPSGVVTVCLGIAASIASYILVGGAKKKRLALPHARIMIHQPSANFNMEGDERSSVDDLYGEVAELLTIRESLARAYSEKTGKPLWIISQDLERDVYMSATEAKAYGIIDRVVDI</sequence>
<feature type="active site" evidence="7 8">
    <location>
        <position position="120"/>
    </location>
</feature>
<dbReference type="AlphaFoldDB" id="A0A8A6KZK3"/>
<geneLocation type="chloroplast" evidence="11"/>
<dbReference type="SUPFAM" id="SSF52096">
    <property type="entry name" value="ClpP/crotonase"/>
    <property type="match status" value="1"/>
</dbReference>
<comment type="subunit">
    <text evidence="7">Component of the chloroplastic Clp protease core complex.</text>
</comment>
<dbReference type="InterPro" id="IPR001907">
    <property type="entry name" value="ClpP"/>
</dbReference>
<dbReference type="EC" id="3.4.21.92" evidence="7"/>
<dbReference type="EMBL" id="MW553072">
    <property type="protein sequence ID" value="QTI91295.1"/>
    <property type="molecule type" value="Genomic_DNA"/>
</dbReference>
<comment type="function">
    <text evidence="7">Cleaves peptides in various proteins in a process that requires ATP hydrolysis. Has a chymotrypsin-like activity. Plays a major role in the degradation of misfolded proteins.</text>
</comment>
<dbReference type="GO" id="GO:0009570">
    <property type="term" value="C:chloroplast stroma"/>
    <property type="evidence" value="ECO:0007669"/>
    <property type="project" value="UniProtKB-SubCell"/>
</dbReference>
<evidence type="ECO:0000256" key="8">
    <source>
        <dbReference type="PROSITE-ProRule" id="PRU10086"/>
    </source>
</evidence>
<dbReference type="InterPro" id="IPR029045">
    <property type="entry name" value="ClpP/crotonase-like_dom_sf"/>
</dbReference>
<dbReference type="GO" id="GO:0006515">
    <property type="term" value="P:protein quality control for misfolded or incompletely synthesized proteins"/>
    <property type="evidence" value="ECO:0007669"/>
    <property type="project" value="TreeGrafter"/>
</dbReference>
<comment type="similarity">
    <text evidence="1 7 9">Belongs to the peptidase S14 family.</text>
</comment>
<reference evidence="11" key="1">
    <citation type="submission" date="2021-01" db="EMBL/GenBank/DDBJ databases">
        <authorList>
            <person name="Li J."/>
            <person name="Xu Y."/>
            <person name="Zeng S."/>
            <person name="Qin Q."/>
            <person name="Han F."/>
            <person name="Yu J."/>
        </authorList>
    </citation>
    <scope>NUCLEOTIDE SEQUENCE</scope>
</reference>
<evidence type="ECO:0000256" key="7">
    <source>
        <dbReference type="HAMAP-Rule" id="MF_00444"/>
    </source>
</evidence>
<dbReference type="PANTHER" id="PTHR10381">
    <property type="entry name" value="ATP-DEPENDENT CLP PROTEASE PROTEOLYTIC SUBUNIT"/>
    <property type="match status" value="1"/>
</dbReference>
<evidence type="ECO:0000256" key="5">
    <source>
        <dbReference type="ARBA" id="ARBA00022825"/>
    </source>
</evidence>
<evidence type="ECO:0000256" key="10">
    <source>
        <dbReference type="SAM" id="Phobius"/>
    </source>
</evidence>
<dbReference type="PANTHER" id="PTHR10381:SF15">
    <property type="entry name" value="CHLOROPLASTIC ATP-DEPENDENT CLP PROTEASE PROTEOLYTIC SUBUNIT 1"/>
    <property type="match status" value="1"/>
</dbReference>
<evidence type="ECO:0000256" key="2">
    <source>
        <dbReference type="ARBA" id="ARBA00022640"/>
    </source>
</evidence>
<protein>
    <recommendedName>
        <fullName evidence="7 9">ATP-dependent Clp protease proteolytic subunit</fullName>
        <ecNumber evidence="7">3.4.21.92</ecNumber>
    </recommendedName>
    <alternativeName>
        <fullName evidence="7">Endopeptidase Clp</fullName>
    </alternativeName>
</protein>
<dbReference type="Gene3D" id="3.90.226.10">
    <property type="entry name" value="2-enoyl-CoA Hydratase, Chain A, domain 1"/>
    <property type="match status" value="1"/>
</dbReference>
<feature type="transmembrane region" description="Helical" evidence="10">
    <location>
        <begin position="80"/>
        <end position="102"/>
    </location>
</feature>
<dbReference type="PROSITE" id="PS00382">
    <property type="entry name" value="CLP_PROTEASE_HIS"/>
    <property type="match status" value="1"/>
</dbReference>
<keyword evidence="11" id="KW-0150">Chloroplast</keyword>
<organism evidence="11">
    <name type="scientific">Ferocactus latispinus</name>
    <dbReference type="NCBI Taxonomy" id="130125"/>
    <lineage>
        <taxon>Eukaryota</taxon>
        <taxon>Viridiplantae</taxon>
        <taxon>Streptophyta</taxon>
        <taxon>Embryophyta</taxon>
        <taxon>Tracheophyta</taxon>
        <taxon>Spermatophyta</taxon>
        <taxon>Magnoliopsida</taxon>
        <taxon>eudicotyledons</taxon>
        <taxon>Gunneridae</taxon>
        <taxon>Pentapetalae</taxon>
        <taxon>Caryophyllales</taxon>
        <taxon>Cactineae</taxon>
        <taxon>Cactaceae</taxon>
        <taxon>Cactoideae</taxon>
        <taxon>Cacteae</taxon>
        <taxon>Ferocactus</taxon>
    </lineage>
</organism>
<dbReference type="GO" id="GO:0004176">
    <property type="term" value="F:ATP-dependent peptidase activity"/>
    <property type="evidence" value="ECO:0007669"/>
    <property type="project" value="InterPro"/>
</dbReference>
<evidence type="ECO:0000256" key="1">
    <source>
        <dbReference type="ARBA" id="ARBA00007039"/>
    </source>
</evidence>
<keyword evidence="10" id="KW-0812">Transmembrane</keyword>
<keyword evidence="4 7" id="KW-0378">Hydrolase</keyword>
<keyword evidence="5 7" id="KW-0720">Serine protease</keyword>
<proteinExistence type="inferred from homology"/>